<dbReference type="EMBL" id="MU277193">
    <property type="protein sequence ID" value="KAI0066177.1"/>
    <property type="molecule type" value="Genomic_DNA"/>
</dbReference>
<protein>
    <submittedName>
        <fullName evidence="1">Creatinase/aminopeptidase</fullName>
    </submittedName>
</protein>
<gene>
    <name evidence="1" type="ORF">BV25DRAFT_1975741</name>
</gene>
<reference evidence="1" key="1">
    <citation type="submission" date="2021-03" db="EMBL/GenBank/DDBJ databases">
        <authorList>
            <consortium name="DOE Joint Genome Institute"/>
            <person name="Ahrendt S."/>
            <person name="Looney B.P."/>
            <person name="Miyauchi S."/>
            <person name="Morin E."/>
            <person name="Drula E."/>
            <person name="Courty P.E."/>
            <person name="Chicoki N."/>
            <person name="Fauchery L."/>
            <person name="Kohler A."/>
            <person name="Kuo A."/>
            <person name="Labutti K."/>
            <person name="Pangilinan J."/>
            <person name="Lipzen A."/>
            <person name="Riley R."/>
            <person name="Andreopoulos W."/>
            <person name="He G."/>
            <person name="Johnson J."/>
            <person name="Barry K.W."/>
            <person name="Grigoriev I.V."/>
            <person name="Nagy L."/>
            <person name="Hibbett D."/>
            <person name="Henrissat B."/>
            <person name="Matheny P.B."/>
            <person name="Labbe J."/>
            <person name="Martin F."/>
        </authorList>
    </citation>
    <scope>NUCLEOTIDE SEQUENCE</scope>
    <source>
        <strain evidence="1">HHB10654</strain>
    </source>
</reference>
<organism evidence="1 2">
    <name type="scientific">Artomyces pyxidatus</name>
    <dbReference type="NCBI Taxonomy" id="48021"/>
    <lineage>
        <taxon>Eukaryota</taxon>
        <taxon>Fungi</taxon>
        <taxon>Dikarya</taxon>
        <taxon>Basidiomycota</taxon>
        <taxon>Agaricomycotina</taxon>
        <taxon>Agaricomycetes</taxon>
        <taxon>Russulales</taxon>
        <taxon>Auriscalpiaceae</taxon>
        <taxon>Artomyces</taxon>
    </lineage>
</organism>
<comment type="caution">
    <text evidence="1">The sequence shown here is derived from an EMBL/GenBank/DDBJ whole genome shotgun (WGS) entry which is preliminary data.</text>
</comment>
<name>A0ACB8TCH7_9AGAM</name>
<evidence type="ECO:0000313" key="2">
    <source>
        <dbReference type="Proteomes" id="UP000814140"/>
    </source>
</evidence>
<reference evidence="1" key="2">
    <citation type="journal article" date="2022" name="New Phytol.">
        <title>Evolutionary transition to the ectomycorrhizal habit in the genomes of a hyperdiverse lineage of mushroom-forming fungi.</title>
        <authorList>
            <person name="Looney B."/>
            <person name="Miyauchi S."/>
            <person name="Morin E."/>
            <person name="Drula E."/>
            <person name="Courty P.E."/>
            <person name="Kohler A."/>
            <person name="Kuo A."/>
            <person name="LaButti K."/>
            <person name="Pangilinan J."/>
            <person name="Lipzen A."/>
            <person name="Riley R."/>
            <person name="Andreopoulos W."/>
            <person name="He G."/>
            <person name="Johnson J."/>
            <person name="Nolan M."/>
            <person name="Tritt A."/>
            <person name="Barry K.W."/>
            <person name="Grigoriev I.V."/>
            <person name="Nagy L.G."/>
            <person name="Hibbett D."/>
            <person name="Henrissat B."/>
            <person name="Matheny P.B."/>
            <person name="Labbe J."/>
            <person name="Martin F.M."/>
        </authorList>
    </citation>
    <scope>NUCLEOTIDE SEQUENCE</scope>
    <source>
        <strain evidence="1">HHB10654</strain>
    </source>
</reference>
<keyword evidence="2" id="KW-1185">Reference proteome</keyword>
<evidence type="ECO:0000313" key="1">
    <source>
        <dbReference type="EMBL" id="KAI0066177.1"/>
    </source>
</evidence>
<accession>A0ACB8TCH7</accession>
<proteinExistence type="predicted"/>
<dbReference type="Proteomes" id="UP000814140">
    <property type="component" value="Unassembled WGS sequence"/>
</dbReference>
<sequence>MNMHRSSSATTILPVYPRDPAPPFPSDKASQESAASKASAASKGSAVSKGSKVSQGSKGSKRPSLTGSDSANTLTSSAADRMEAYQDSIKEEVDTYERLTALRALMAKDQLDYYIIPSEDAHQSEYVAANDKRRAWISGFTGSSGQAIISKTAAYLVTDSRYWRQAERELDDRYWIMIPAGNPKGPTDWIEWLTDRSKDGKVGIDARMISHEKASQLQTQLQSKNSKLAYPSQNLVDLIWKDRPARSKKPVFVQPIEYTGMDAGKKLAHVRAWIQNQAPSLPSFSKSAPTPAQMHVGTLVSSLTSIAYVLNLRGDDVPYNPVFLSYLYIGLDRAVLFIENAKVEEPVREYLRKLNVELREYNDIWSFLRRREWGEGKVLIAPQTSYAISLMLTHFRYTVAPPIIDEMKGVKNEVEIQGLKRAYLRDGASFVQFLAWLEEKMSKGFQVSEWEAAWRLTEYRSKNRNYMGLAYENISATGPNAALPHYSPRKSESLIIDKETPYLNDSGAQYRDGTCDTTRTVHFGRPSPQQCEAYTRVLQGHISIDSAIFPKNTTGRQLDVLARKHLWQDGLNYLHGTGHGIGSFLSVHEGLHSFSNDVPLVRGHVITNEPGFYLDQQWGIRIESALVVRDVETKHAYNGDVWFGFERLTCVPIQTKMVQESMLSKEEKDWIRDHNRSCLAQLEPLLQHDKRALKWLRREAERPIGVAPAGPGGVVIDWD</sequence>